<dbReference type="RefSeq" id="WP_255390911.1">
    <property type="nucleotide sequence ID" value="NZ_CP101509.1"/>
</dbReference>
<accession>A0ABY5GMR4</accession>
<feature type="region of interest" description="Disordered" evidence="1">
    <location>
        <begin position="28"/>
        <end position="64"/>
    </location>
</feature>
<sequence length="64" mass="7719">MMIKVAISWELEFNISLLNRKFCWRKREKEKSSQSLNHTTSKHLQRDIGFESPLPAPRHYLDYL</sequence>
<organism evidence="2 3">
    <name type="scientific">Photobacterium atrarenae</name>
    <dbReference type="NCBI Taxonomy" id="865757"/>
    <lineage>
        <taxon>Bacteria</taxon>
        <taxon>Pseudomonadati</taxon>
        <taxon>Pseudomonadota</taxon>
        <taxon>Gammaproteobacteria</taxon>
        <taxon>Vibrionales</taxon>
        <taxon>Vibrionaceae</taxon>
        <taxon>Photobacterium</taxon>
    </lineage>
</organism>
<dbReference type="EMBL" id="CP101509">
    <property type="protein sequence ID" value="UTV29593.1"/>
    <property type="molecule type" value="Genomic_DNA"/>
</dbReference>
<name>A0ABY5GMR4_9GAMM</name>
<gene>
    <name evidence="2" type="ORF">NNL38_21505</name>
</gene>
<keyword evidence="3" id="KW-1185">Reference proteome</keyword>
<proteinExistence type="predicted"/>
<reference evidence="2" key="1">
    <citation type="submission" date="2022-07" db="EMBL/GenBank/DDBJ databases">
        <title>Genome sequencing of Photobacterium atrarenae GJH2-4.</title>
        <authorList>
            <person name="Park S.-J."/>
        </authorList>
    </citation>
    <scope>NUCLEOTIDE SEQUENCE</scope>
    <source>
        <strain evidence="2">GJH2-4</strain>
    </source>
</reference>
<dbReference type="Proteomes" id="UP001057998">
    <property type="component" value="Chromosome 2"/>
</dbReference>
<evidence type="ECO:0000313" key="3">
    <source>
        <dbReference type="Proteomes" id="UP001057998"/>
    </source>
</evidence>
<evidence type="ECO:0000313" key="2">
    <source>
        <dbReference type="EMBL" id="UTV29593.1"/>
    </source>
</evidence>
<protein>
    <submittedName>
        <fullName evidence="2">Uncharacterized protein</fullName>
    </submittedName>
</protein>
<evidence type="ECO:0000256" key="1">
    <source>
        <dbReference type="SAM" id="MobiDB-lite"/>
    </source>
</evidence>